<dbReference type="EMBL" id="SZWF01000001">
    <property type="protein sequence ID" value="KAA9395472.1"/>
    <property type="molecule type" value="Genomic_DNA"/>
</dbReference>
<evidence type="ECO:0000256" key="10">
    <source>
        <dbReference type="HAMAP-Rule" id="MF_00454"/>
    </source>
</evidence>
<dbReference type="OrthoDB" id="4408652at2"/>
<keyword evidence="10" id="KW-0915">Sodium</keyword>
<accession>A0A5J5L0T8</accession>
<dbReference type="GO" id="GO:0140114">
    <property type="term" value="P:cellular detoxification of fluoride"/>
    <property type="evidence" value="ECO:0007669"/>
    <property type="project" value="UniProtKB-UniRule"/>
</dbReference>
<gene>
    <name evidence="10" type="primary">fluC</name>
    <name evidence="10" type="synonym">crcB</name>
    <name evidence="12" type="ORF">FCK90_00095</name>
</gene>
<keyword evidence="4 10" id="KW-1133">Transmembrane helix</keyword>
<feature type="transmembrane region" description="Helical" evidence="10">
    <location>
        <begin position="104"/>
        <end position="123"/>
    </location>
</feature>
<dbReference type="Proteomes" id="UP000325957">
    <property type="component" value="Unassembled WGS sequence"/>
</dbReference>
<feature type="transmembrane region" description="Helical" evidence="10">
    <location>
        <begin position="41"/>
        <end position="60"/>
    </location>
</feature>
<feature type="binding site" evidence="10">
    <location>
        <position position="118"/>
    </location>
    <ligand>
        <name>Na(+)</name>
        <dbReference type="ChEBI" id="CHEBI:29101"/>
        <note>structural</note>
    </ligand>
</feature>
<evidence type="ECO:0000313" key="12">
    <source>
        <dbReference type="EMBL" id="KAA9395472.1"/>
    </source>
</evidence>
<feature type="binding site" evidence="10">
    <location>
        <position position="115"/>
    </location>
    <ligand>
        <name>Na(+)</name>
        <dbReference type="ChEBI" id="CHEBI:29101"/>
        <note>structural</note>
    </ligand>
</feature>
<keyword evidence="2 10" id="KW-1003">Cell membrane</keyword>
<protein>
    <recommendedName>
        <fullName evidence="10">Fluoride-specific ion channel FluC</fullName>
    </recommendedName>
</protein>
<feature type="region of interest" description="Disordered" evidence="11">
    <location>
        <begin position="1"/>
        <end position="26"/>
    </location>
</feature>
<dbReference type="RefSeq" id="WP_158032282.1">
    <property type="nucleotide sequence ID" value="NZ_ML708610.1"/>
</dbReference>
<keyword evidence="6 10" id="KW-0407">Ion channel</keyword>
<dbReference type="PANTHER" id="PTHR28259:SF1">
    <property type="entry name" value="FLUORIDE EXPORT PROTEIN 1-RELATED"/>
    <property type="match status" value="1"/>
</dbReference>
<comment type="subcellular location">
    <subcellularLocation>
        <location evidence="1 10">Cell membrane</location>
        <topology evidence="1 10">Multi-pass membrane protein</topology>
    </subcellularLocation>
</comment>
<comment type="catalytic activity">
    <reaction evidence="8">
        <text>fluoride(in) = fluoride(out)</text>
        <dbReference type="Rhea" id="RHEA:76159"/>
        <dbReference type="ChEBI" id="CHEBI:17051"/>
    </reaction>
    <physiologicalReaction direction="left-to-right" evidence="8">
        <dbReference type="Rhea" id="RHEA:76160"/>
    </physiologicalReaction>
</comment>
<dbReference type="Pfam" id="PF02537">
    <property type="entry name" value="CRCB"/>
    <property type="match status" value="1"/>
</dbReference>
<comment type="similarity">
    <text evidence="7 10">Belongs to the fluoride channel Fluc/FEX (TC 1.A.43) family.</text>
</comment>
<evidence type="ECO:0000256" key="2">
    <source>
        <dbReference type="ARBA" id="ARBA00022475"/>
    </source>
</evidence>
<evidence type="ECO:0000256" key="7">
    <source>
        <dbReference type="ARBA" id="ARBA00035120"/>
    </source>
</evidence>
<keyword evidence="13" id="KW-1185">Reference proteome</keyword>
<feature type="compositionally biased region" description="Polar residues" evidence="11">
    <location>
        <begin position="1"/>
        <end position="10"/>
    </location>
</feature>
<evidence type="ECO:0000256" key="6">
    <source>
        <dbReference type="ARBA" id="ARBA00023303"/>
    </source>
</evidence>
<evidence type="ECO:0000256" key="3">
    <source>
        <dbReference type="ARBA" id="ARBA00022692"/>
    </source>
</evidence>
<comment type="activity regulation">
    <text evidence="10">Na(+) is not transported, but it plays an essential structural role and its presence is essential for fluoride channel function.</text>
</comment>
<dbReference type="GO" id="GO:0062054">
    <property type="term" value="F:fluoride channel activity"/>
    <property type="evidence" value="ECO:0007669"/>
    <property type="project" value="UniProtKB-UniRule"/>
</dbReference>
<sequence>MTDPTPATESTADDARLPRDPDLDAEQTCSGTARPVHLRPVFLVLVFIGGTLGTAAREGLSLAFPPVNGVPYAIFGINVAGAFLLGFLLDALARRGPDRGRRRALRLLLGTGFMGGFTTYSALATDTAGLLGTEAPGAGIGYALGTVLVGAIATWTGIAVAAAIRQPVDTHGEER</sequence>
<feature type="transmembrane region" description="Helical" evidence="10">
    <location>
        <begin position="72"/>
        <end position="92"/>
    </location>
</feature>
<evidence type="ECO:0000256" key="1">
    <source>
        <dbReference type="ARBA" id="ARBA00004651"/>
    </source>
</evidence>
<keyword evidence="5 10" id="KW-0472">Membrane</keyword>
<reference evidence="12 13" key="1">
    <citation type="submission" date="2019-05" db="EMBL/GenBank/DDBJ databases">
        <title>Kocuria coralli sp. nov., a novel actinobacterium isolated from coral reef seawater.</title>
        <authorList>
            <person name="Li J."/>
        </authorList>
    </citation>
    <scope>NUCLEOTIDE SEQUENCE [LARGE SCALE GENOMIC DNA]</scope>
    <source>
        <strain evidence="12 13">SCSIO 13007</strain>
    </source>
</reference>
<dbReference type="InterPro" id="IPR003691">
    <property type="entry name" value="FluC"/>
</dbReference>
<keyword evidence="10" id="KW-0479">Metal-binding</keyword>
<evidence type="ECO:0000313" key="13">
    <source>
        <dbReference type="Proteomes" id="UP000325957"/>
    </source>
</evidence>
<dbReference type="GO" id="GO:0005886">
    <property type="term" value="C:plasma membrane"/>
    <property type="evidence" value="ECO:0007669"/>
    <property type="project" value="UniProtKB-SubCell"/>
</dbReference>
<keyword evidence="10" id="KW-0813">Transport</keyword>
<evidence type="ECO:0000256" key="4">
    <source>
        <dbReference type="ARBA" id="ARBA00022989"/>
    </source>
</evidence>
<keyword evidence="3 10" id="KW-0812">Transmembrane</keyword>
<evidence type="ECO:0000256" key="9">
    <source>
        <dbReference type="ARBA" id="ARBA00049940"/>
    </source>
</evidence>
<name>A0A5J5L0T8_9MICC</name>
<proteinExistence type="inferred from homology"/>
<dbReference type="AlphaFoldDB" id="A0A5J5L0T8"/>
<evidence type="ECO:0000256" key="11">
    <source>
        <dbReference type="SAM" id="MobiDB-lite"/>
    </source>
</evidence>
<dbReference type="PANTHER" id="PTHR28259">
    <property type="entry name" value="FLUORIDE EXPORT PROTEIN 1-RELATED"/>
    <property type="match status" value="1"/>
</dbReference>
<evidence type="ECO:0000256" key="8">
    <source>
        <dbReference type="ARBA" id="ARBA00035585"/>
    </source>
</evidence>
<dbReference type="HAMAP" id="MF_00454">
    <property type="entry name" value="FluC"/>
    <property type="match status" value="1"/>
</dbReference>
<comment type="function">
    <text evidence="9 10">Fluoride-specific ion channel. Important for reducing fluoride concentration in the cell, thus reducing its toxicity.</text>
</comment>
<dbReference type="GO" id="GO:0046872">
    <property type="term" value="F:metal ion binding"/>
    <property type="evidence" value="ECO:0007669"/>
    <property type="project" value="UniProtKB-KW"/>
</dbReference>
<evidence type="ECO:0000256" key="5">
    <source>
        <dbReference type="ARBA" id="ARBA00023136"/>
    </source>
</evidence>
<feature type="compositionally biased region" description="Basic and acidic residues" evidence="11">
    <location>
        <begin position="13"/>
        <end position="22"/>
    </location>
</feature>
<keyword evidence="10" id="KW-0406">Ion transport</keyword>
<comment type="caution">
    <text evidence="12">The sequence shown here is derived from an EMBL/GenBank/DDBJ whole genome shotgun (WGS) entry which is preliminary data.</text>
</comment>
<feature type="transmembrane region" description="Helical" evidence="10">
    <location>
        <begin position="143"/>
        <end position="164"/>
    </location>
</feature>
<organism evidence="12 13">
    <name type="scientific">Kocuria coralli</name>
    <dbReference type="NCBI Taxonomy" id="1461025"/>
    <lineage>
        <taxon>Bacteria</taxon>
        <taxon>Bacillati</taxon>
        <taxon>Actinomycetota</taxon>
        <taxon>Actinomycetes</taxon>
        <taxon>Micrococcales</taxon>
        <taxon>Micrococcaceae</taxon>
        <taxon>Kocuria</taxon>
    </lineage>
</organism>